<dbReference type="Pfam" id="PF03245">
    <property type="entry name" value="Phage_lysis"/>
    <property type="match status" value="1"/>
</dbReference>
<feature type="coiled-coil region" evidence="1">
    <location>
        <begin position="31"/>
        <end position="86"/>
    </location>
</feature>
<evidence type="ECO:0008006" key="4">
    <source>
        <dbReference type="Google" id="ProtNLM"/>
    </source>
</evidence>
<evidence type="ECO:0000313" key="2">
    <source>
        <dbReference type="EMBL" id="EEO27625.1"/>
    </source>
</evidence>
<proteinExistence type="predicted"/>
<dbReference type="InterPro" id="IPR004929">
    <property type="entry name" value="I-spanin"/>
</dbReference>
<dbReference type="EMBL" id="ACDP02000023">
    <property type="protein sequence ID" value="EEO27625.1"/>
    <property type="molecule type" value="Genomic_DNA"/>
</dbReference>
<comment type="caution">
    <text evidence="2">The sequence shown here is derived from an EMBL/GenBank/DDBJ whole genome shotgun (WGS) entry which is preliminary data.</text>
</comment>
<sequence length="162" mass="18118">MSLKIAAVTGLLAWIIGGASGYWLCHTKWEAETERINASQAQQETEHLEKAMEENRKLHEAVSQMQIRLKKENDDAKRKNDALLARINRGVIRVSVPANSCRDVSDAGRSGATDRKTRAELDPETVERILSVGRDGDVAIRDLNVCIDQYRTVAQMCGEKQQ</sequence>
<dbReference type="HOGENOM" id="CLU_1659020_0_0_4"/>
<keyword evidence="3" id="KW-1185">Reference proteome</keyword>
<evidence type="ECO:0000256" key="1">
    <source>
        <dbReference type="SAM" id="Coils"/>
    </source>
</evidence>
<reference evidence="2" key="1">
    <citation type="submission" date="2011-10" db="EMBL/GenBank/DDBJ databases">
        <title>The Genome Sequence of Oxalobacter formigenes HOxBLS.</title>
        <authorList>
            <consortium name="The Broad Institute Genome Sequencing Platform"/>
            <person name="Earl A."/>
            <person name="Ward D."/>
            <person name="Feldgarden M."/>
            <person name="Gevers D."/>
            <person name="Allison M.J."/>
            <person name="Humphrey S."/>
            <person name="Young S.K."/>
            <person name="Zeng Q."/>
            <person name="Gargeya S."/>
            <person name="Fitzgerald M."/>
            <person name="Haas B."/>
            <person name="Abouelleil A."/>
            <person name="Alvarado L."/>
            <person name="Arachchi H.M."/>
            <person name="Berlin A."/>
            <person name="Brown A."/>
            <person name="Chapman S.B."/>
            <person name="Chen Z."/>
            <person name="Dunbar C."/>
            <person name="Freedman E."/>
            <person name="Gearin G."/>
            <person name="Goldberg J."/>
            <person name="Griggs A."/>
            <person name="Gujja S."/>
            <person name="Heiman D."/>
            <person name="Howarth C."/>
            <person name="Larson L."/>
            <person name="Lui A."/>
            <person name="MacDonald P.J.P."/>
            <person name="Montmayeur A."/>
            <person name="Murphy C."/>
            <person name="Neiman D."/>
            <person name="Pearson M."/>
            <person name="Priest M."/>
            <person name="Roberts A."/>
            <person name="Saif S."/>
            <person name="Shea T."/>
            <person name="Shenoy N."/>
            <person name="Sisk P."/>
            <person name="Stolte C."/>
            <person name="Sykes S."/>
            <person name="Wortman J."/>
            <person name="Nusbaum C."/>
            <person name="Birren B."/>
        </authorList>
    </citation>
    <scope>NUCLEOTIDE SEQUENCE [LARGE SCALE GENOMIC DNA]</scope>
    <source>
        <strain evidence="2">HOxBLS</strain>
    </source>
</reference>
<accession>C3X339</accession>
<dbReference type="Proteomes" id="UP000003973">
    <property type="component" value="Unassembled WGS sequence"/>
</dbReference>
<keyword evidence="1" id="KW-0175">Coiled coil</keyword>
<dbReference type="AlphaFoldDB" id="C3X339"/>
<protein>
    <recommendedName>
        <fullName evidence="4">Lysis protein</fullName>
    </recommendedName>
</protein>
<evidence type="ECO:0000313" key="3">
    <source>
        <dbReference type="Proteomes" id="UP000003973"/>
    </source>
</evidence>
<dbReference type="RefSeq" id="WP_005876750.1">
    <property type="nucleotide sequence ID" value="NZ_CABMNL010000001.1"/>
</dbReference>
<organism evidence="2 3">
    <name type="scientific">Oxalobacter paraformigenes</name>
    <dbReference type="NCBI Taxonomy" id="556268"/>
    <lineage>
        <taxon>Bacteria</taxon>
        <taxon>Pseudomonadati</taxon>
        <taxon>Pseudomonadota</taxon>
        <taxon>Betaproteobacteria</taxon>
        <taxon>Burkholderiales</taxon>
        <taxon>Oxalobacteraceae</taxon>
        <taxon>Oxalobacter</taxon>
    </lineage>
</organism>
<gene>
    <name evidence="2" type="ORF">OFAG_00778</name>
</gene>
<dbReference type="GO" id="GO:0044659">
    <property type="term" value="P:viral release from host cell by cytolysis"/>
    <property type="evidence" value="ECO:0007669"/>
    <property type="project" value="InterPro"/>
</dbReference>
<name>C3X339_9BURK</name>